<dbReference type="PANTHER" id="PTHR10942">
    <property type="entry name" value="LEISHMANOLYSIN-LIKE PEPTIDASE"/>
    <property type="match status" value="1"/>
</dbReference>
<evidence type="ECO:0000256" key="4">
    <source>
        <dbReference type="ARBA" id="ARBA00022723"/>
    </source>
</evidence>
<dbReference type="SUPFAM" id="SSF55486">
    <property type="entry name" value="Metalloproteases ('zincins'), catalytic domain"/>
    <property type="match status" value="1"/>
</dbReference>
<protein>
    <submittedName>
        <fullName evidence="12">EGF-like domain protein</fullName>
    </submittedName>
</protein>
<organism evidence="12 13">
    <name type="scientific">Tetrahymena thermophila (strain SB210)</name>
    <dbReference type="NCBI Taxonomy" id="312017"/>
    <lineage>
        <taxon>Eukaryota</taxon>
        <taxon>Sar</taxon>
        <taxon>Alveolata</taxon>
        <taxon>Ciliophora</taxon>
        <taxon>Intramacronucleata</taxon>
        <taxon>Oligohymenophorea</taxon>
        <taxon>Hymenostomatida</taxon>
        <taxon>Tetrahymenina</taxon>
        <taxon>Tetrahymenidae</taxon>
        <taxon>Tetrahymena</taxon>
    </lineage>
</organism>
<evidence type="ECO:0000256" key="10">
    <source>
        <dbReference type="SAM" id="SignalP"/>
    </source>
</evidence>
<comment type="similarity">
    <text evidence="2">Belongs to the peptidase M8 family.</text>
</comment>
<dbReference type="SMART" id="SM00261">
    <property type="entry name" value="FU"/>
    <property type="match status" value="10"/>
</dbReference>
<feature type="region of interest" description="Disordered" evidence="8">
    <location>
        <begin position="1370"/>
        <end position="1395"/>
    </location>
</feature>
<evidence type="ECO:0000256" key="8">
    <source>
        <dbReference type="SAM" id="MobiDB-lite"/>
    </source>
</evidence>
<dbReference type="OrthoDB" id="10268124at2759"/>
<feature type="chain" id="PRO_5005693747" evidence="10">
    <location>
        <begin position="23"/>
        <end position="1657"/>
    </location>
</feature>
<dbReference type="eggNOG" id="KOG3525">
    <property type="taxonomic scope" value="Eukaryota"/>
</dbReference>
<comment type="cofactor">
    <cofactor evidence="1">
        <name>Zn(2+)</name>
        <dbReference type="ChEBI" id="CHEBI:29105"/>
    </cofactor>
</comment>
<dbReference type="SUPFAM" id="SSF57184">
    <property type="entry name" value="Growth factor receptor domain"/>
    <property type="match status" value="4"/>
</dbReference>
<feature type="signal peptide" evidence="10">
    <location>
        <begin position="1"/>
        <end position="22"/>
    </location>
</feature>
<dbReference type="KEGG" id="tet:TTHERM_00077430"/>
<dbReference type="Pfam" id="PF01457">
    <property type="entry name" value="Peptidase_M8"/>
    <property type="match status" value="1"/>
</dbReference>
<keyword evidence="4" id="KW-0479">Metal-binding</keyword>
<dbReference type="HOGENOM" id="CLU_249783_0_0_1"/>
<evidence type="ECO:0000256" key="9">
    <source>
        <dbReference type="SAM" id="Phobius"/>
    </source>
</evidence>
<proteinExistence type="inferred from homology"/>
<feature type="transmembrane region" description="Helical" evidence="9">
    <location>
        <begin position="1322"/>
        <end position="1345"/>
    </location>
</feature>
<dbReference type="GO" id="GO:0046872">
    <property type="term" value="F:metal ion binding"/>
    <property type="evidence" value="ECO:0007669"/>
    <property type="project" value="UniProtKB-KW"/>
</dbReference>
<evidence type="ECO:0000256" key="3">
    <source>
        <dbReference type="ARBA" id="ARBA00022670"/>
    </source>
</evidence>
<dbReference type="InterPro" id="IPR001577">
    <property type="entry name" value="Peptidase_M8"/>
</dbReference>
<dbReference type="InParanoid" id="Q23G21"/>
<keyword evidence="10" id="KW-0732">Signal</keyword>
<keyword evidence="5" id="KW-0378">Hydrolase</keyword>
<evidence type="ECO:0000256" key="6">
    <source>
        <dbReference type="ARBA" id="ARBA00022833"/>
    </source>
</evidence>
<keyword evidence="7" id="KW-0482">Metalloprotease</keyword>
<dbReference type="InterPro" id="IPR006212">
    <property type="entry name" value="Furin_repeat"/>
</dbReference>
<dbReference type="RefSeq" id="XP_001015684.2">
    <property type="nucleotide sequence ID" value="XM_001015684.2"/>
</dbReference>
<gene>
    <name evidence="12" type="ORF">TTHERM_00077430</name>
</gene>
<feature type="transmembrane region" description="Helical" evidence="9">
    <location>
        <begin position="1522"/>
        <end position="1542"/>
    </location>
</feature>
<keyword evidence="13" id="KW-1185">Reference proteome</keyword>
<evidence type="ECO:0000313" key="12">
    <source>
        <dbReference type="EMBL" id="EAR95439.2"/>
    </source>
</evidence>
<evidence type="ECO:0000259" key="11">
    <source>
        <dbReference type="PROSITE" id="PS00022"/>
    </source>
</evidence>
<evidence type="ECO:0000256" key="2">
    <source>
        <dbReference type="ARBA" id="ARBA00005860"/>
    </source>
</evidence>
<dbReference type="PROSITE" id="PS00022">
    <property type="entry name" value="EGF_1"/>
    <property type="match status" value="1"/>
</dbReference>
<feature type="compositionally biased region" description="Polar residues" evidence="8">
    <location>
        <begin position="1384"/>
        <end position="1395"/>
    </location>
</feature>
<keyword evidence="9" id="KW-0812">Transmembrane</keyword>
<dbReference type="EMBL" id="GG662704">
    <property type="protein sequence ID" value="EAR95439.2"/>
    <property type="molecule type" value="Genomic_DNA"/>
</dbReference>
<dbReference type="Gene3D" id="2.10.220.10">
    <property type="entry name" value="Hormone Receptor, Insulin-like Growth Factor Receptor 1, Chain A, domain 2"/>
    <property type="match status" value="1"/>
</dbReference>
<feature type="transmembrane region" description="Helical" evidence="9">
    <location>
        <begin position="1492"/>
        <end position="1510"/>
    </location>
</feature>
<reference evidence="13" key="1">
    <citation type="journal article" date="2006" name="PLoS Biol.">
        <title>Macronuclear genome sequence of the ciliate Tetrahymena thermophila, a model eukaryote.</title>
        <authorList>
            <person name="Eisen J.A."/>
            <person name="Coyne R.S."/>
            <person name="Wu M."/>
            <person name="Wu D."/>
            <person name="Thiagarajan M."/>
            <person name="Wortman J.R."/>
            <person name="Badger J.H."/>
            <person name="Ren Q."/>
            <person name="Amedeo P."/>
            <person name="Jones K.M."/>
            <person name="Tallon L.J."/>
            <person name="Delcher A.L."/>
            <person name="Salzberg S.L."/>
            <person name="Silva J.C."/>
            <person name="Haas B.J."/>
            <person name="Majoros W.H."/>
            <person name="Farzad M."/>
            <person name="Carlton J.M."/>
            <person name="Smith R.K. Jr."/>
            <person name="Garg J."/>
            <person name="Pearlman R.E."/>
            <person name="Karrer K.M."/>
            <person name="Sun L."/>
            <person name="Manning G."/>
            <person name="Elde N.C."/>
            <person name="Turkewitz A.P."/>
            <person name="Asai D.J."/>
            <person name="Wilkes D.E."/>
            <person name="Wang Y."/>
            <person name="Cai H."/>
            <person name="Collins K."/>
            <person name="Stewart B.A."/>
            <person name="Lee S.R."/>
            <person name="Wilamowska K."/>
            <person name="Weinberg Z."/>
            <person name="Ruzzo W.L."/>
            <person name="Wloga D."/>
            <person name="Gaertig J."/>
            <person name="Frankel J."/>
            <person name="Tsao C.-C."/>
            <person name="Gorovsky M.A."/>
            <person name="Keeling P.J."/>
            <person name="Waller R.F."/>
            <person name="Patron N.J."/>
            <person name="Cherry J.M."/>
            <person name="Stover N.A."/>
            <person name="Krieger C.J."/>
            <person name="del Toro C."/>
            <person name="Ryder H.F."/>
            <person name="Williamson S.C."/>
            <person name="Barbeau R.A."/>
            <person name="Hamilton E.P."/>
            <person name="Orias E."/>
        </authorList>
    </citation>
    <scope>NUCLEOTIDE SEQUENCE [LARGE SCALE GENOMIC DNA]</scope>
    <source>
        <strain evidence="13">SB210</strain>
    </source>
</reference>
<sequence length="1657" mass="186748">MSFVNLVKLKFFVILLYSCVFCVSNISSHQCSHDTIDYSTILPQNFFAQYSNNYPNQQFQSVNAQPIRVTYDFSLIPDQYQSIPSSFIQAQLENLVLYMQYFIKVVPRSSPIKNASQRLGCNNYTYPSSFITNGIQNSDFHLFITYIDSNFPNASPVQAWWCEVDPNPVAAVFQVNYSVIKFYYPSEYVTTNIFKSLIHQFIHVLGFSHTLFPFWIDNKSKLPYGNNISQLLSTYSFGNINSHIIQSFNLKYFVNNYYDCSNSEGMILENQPIVNNQVSHFEFDLVGNDLMTENTFLYLLSQLTQMTVFLLRDTGFYDTINENMLNVSENWWGKSETCEFIWKSCRSTAQNFLEFNKGADQACDFFQQGFSTPSIPTNSQCNMPQIEIVNLCQNSSQTPPDQINRMNTGVNSRCFKSNAYQTQGGSITTNVKCFKSTCDASFSTIQVTIWGTETVTCTYANEVIQLSKNGMGTSGQLTCPSNFKIFCSTFIIETCLRNCSNNGFCNKGICFCQNGFVGADCSAICPQNYVLDNNQCVQKCGSGKYQNPNNTCNVGCPQGFYADAVTQKCQICHPFCSACTGPSQQECQNCNFPYIYNAGASTCTDRKCDSSCATCFGLEANNCLKCFKGFYLDQNNTCQQCSPQCLECQSTKSQCTLCSNTPNVFYTYSQKYKTCISTCDKSCKTCTQPQSPTSCINCSQGFIRFGSNCVTTCDSSCLTCLQANSPNSCTSCNPGYFLNTQDSSCQKCQSPCLECSNSQSQCISCIPNYQLNSQTNVCELICDQACQKCLAPNDPTQCVQCSANYFSQQTAPPYTCTKCIYPCISCQQFGQCLNCDAGYNLIGNQCQMICHQSCQTCTQPNNSNACSSCSDKYFLQGSKCLECQSPCQNCVDSSTKCTSCIQNYQLQNNQCVSECDQSCLTCLQLNDKNSCLTCQTGFYFKQNSQVPVKGQCIQCSINCLKCDILQSSSQLQCLECQDGFQLNSLGECVKCDSTCKTCFLPNNPQACELCFPSYDLTSNHSCIQCQQGYYFSEQNQECLQCPMGCLSCSSNQICNSCVQGYTLDSNNNCTNTIKCHLTCKSCTNTSYQGCMACSSNRELKILNTEYQTGICDCPKETTDNGGEKCEFSNVQEIVAKTSQLSFSVSTSIISIASVINSNPIPFIMMMEFCQSVSYLSYVNYKPAMGLDSVLNSVSLINLSKVKIFNNIFGSDNESNKRLLDSPQEVQPSQSSPDDNSVKFQLNDKSTSFLENSFLIVVVNFIIWLLAGIFSLVKIKRYSNFLSKARRIFCISAPVVIFLLSSQEYSLLVFLQLKSPQYDTTQNIINLSFALASIVYIFVMSLYLTYQLQRNIKVKSAKKYYSDVENNKSIRNEQSSYKKGKTDQNHNSSSYGAPSRADFSNQKIVYQRPSQLDLAKNQSSYNETSEEKSVFSKFKTQSIQNNQIPYYKLRLYLIYKYVKQDNVMTRHFVQITVLRKLIISISCVVITENPIAQLSLQLFSYVVYCIYLLVAKPLKYPQQMLSMCIIDSIISILHIMYIIMVSYSDNEFLQKLMSLLILSTTISVFILFFVYSVFILVKLFYLQLMKCLYRNSIVKVKKDLKPIEELNIISNDKKDETIQHIIHQDNTDQIKSPTLIYNNSSKFISPKQSSRESITIKQ</sequence>
<dbReference type="GO" id="GO:0007155">
    <property type="term" value="P:cell adhesion"/>
    <property type="evidence" value="ECO:0007669"/>
    <property type="project" value="InterPro"/>
</dbReference>
<dbReference type="GO" id="GO:0006508">
    <property type="term" value="P:proteolysis"/>
    <property type="evidence" value="ECO:0007669"/>
    <property type="project" value="UniProtKB-KW"/>
</dbReference>
<keyword evidence="3" id="KW-0645">Protease</keyword>
<keyword evidence="9" id="KW-1133">Transmembrane helix</keyword>
<dbReference type="GO" id="GO:0004222">
    <property type="term" value="F:metalloendopeptidase activity"/>
    <property type="evidence" value="ECO:0007669"/>
    <property type="project" value="InterPro"/>
</dbReference>
<dbReference type="SMART" id="SM00181">
    <property type="entry name" value="EGF"/>
    <property type="match status" value="15"/>
</dbReference>
<dbReference type="CDD" id="cd00064">
    <property type="entry name" value="FU"/>
    <property type="match status" value="3"/>
</dbReference>
<name>Q23G21_TETTS</name>
<dbReference type="GeneID" id="7839000"/>
<dbReference type="InterPro" id="IPR000742">
    <property type="entry name" value="EGF"/>
</dbReference>
<dbReference type="GO" id="GO:0005737">
    <property type="term" value="C:cytoplasm"/>
    <property type="evidence" value="ECO:0007669"/>
    <property type="project" value="TreeGrafter"/>
</dbReference>
<evidence type="ECO:0000313" key="13">
    <source>
        <dbReference type="Proteomes" id="UP000009168"/>
    </source>
</evidence>
<dbReference type="Proteomes" id="UP000009168">
    <property type="component" value="Unassembled WGS sequence"/>
</dbReference>
<dbReference type="InterPro" id="IPR009030">
    <property type="entry name" value="Growth_fac_rcpt_cys_sf"/>
</dbReference>
<evidence type="ECO:0000256" key="7">
    <source>
        <dbReference type="ARBA" id="ARBA00023049"/>
    </source>
</evidence>
<dbReference type="PANTHER" id="PTHR10942:SF25">
    <property type="match status" value="1"/>
</dbReference>
<accession>Q23G21</accession>
<keyword evidence="6" id="KW-0862">Zinc</keyword>
<feature type="domain" description="EGF-like" evidence="11">
    <location>
        <begin position="510"/>
        <end position="521"/>
    </location>
</feature>
<keyword evidence="9" id="KW-0472">Membrane</keyword>
<dbReference type="Gene3D" id="3.90.132.10">
    <property type="entry name" value="Leishmanolysin , domain 2"/>
    <property type="match status" value="1"/>
</dbReference>
<evidence type="ECO:0000256" key="5">
    <source>
        <dbReference type="ARBA" id="ARBA00022801"/>
    </source>
</evidence>
<feature type="transmembrane region" description="Helical" evidence="9">
    <location>
        <begin position="1253"/>
        <end position="1272"/>
    </location>
</feature>
<feature type="transmembrane region" description="Helical" evidence="9">
    <location>
        <begin position="1284"/>
        <end position="1302"/>
    </location>
</feature>
<dbReference type="GO" id="GO:0016020">
    <property type="term" value="C:membrane"/>
    <property type="evidence" value="ECO:0007669"/>
    <property type="project" value="InterPro"/>
</dbReference>
<evidence type="ECO:0000256" key="1">
    <source>
        <dbReference type="ARBA" id="ARBA00001947"/>
    </source>
</evidence>
<feature type="transmembrane region" description="Helical" evidence="9">
    <location>
        <begin position="1554"/>
        <end position="1580"/>
    </location>
</feature>